<dbReference type="InterPro" id="IPR049053">
    <property type="entry name" value="AFCA-like_C"/>
</dbReference>
<dbReference type="Pfam" id="PF14498">
    <property type="entry name" value="Glyco_hyd_65N_2"/>
    <property type="match status" value="2"/>
</dbReference>
<dbReference type="AlphaFoldDB" id="A0A1Y2SQ13"/>
<reference evidence="2 3" key="1">
    <citation type="submission" date="2017-01" db="EMBL/GenBank/DDBJ databases">
        <title>Deconstructing symbiosis and pathogenesis requirements using a combined genomic-metabolomic approach.</title>
        <authorList>
            <person name="Tobias N.J."/>
            <person name="Wolff H."/>
            <person name="Djahanschiri B."/>
            <person name="Ebersberger I."/>
            <person name="Bode H.B."/>
        </authorList>
    </citation>
    <scope>NUCLEOTIDE SEQUENCE [LARGE SCALE GENOMIC DNA]</scope>
    <source>
        <strain evidence="2 3">DSM 4764</strain>
    </source>
</reference>
<protein>
    <recommendedName>
        <fullName evidence="1">F5/8 type C domain-containing protein</fullName>
    </recommendedName>
</protein>
<evidence type="ECO:0000259" key="1">
    <source>
        <dbReference type="PROSITE" id="PS50022"/>
    </source>
</evidence>
<dbReference type="Pfam" id="PF21307">
    <property type="entry name" value="Glyco_hydro_95_C"/>
    <property type="match status" value="1"/>
</dbReference>
<accession>A0A1Y2SQ13</accession>
<dbReference type="InterPro" id="IPR008928">
    <property type="entry name" value="6-hairpin_glycosidase_sf"/>
</dbReference>
<dbReference type="PANTHER" id="PTHR31084:SF0">
    <property type="entry name" value="ALPHA-L-FUCOSIDASE 2"/>
    <property type="match status" value="1"/>
</dbReference>
<dbReference type="Gene3D" id="1.50.10.10">
    <property type="match status" value="1"/>
</dbReference>
<evidence type="ECO:0000313" key="2">
    <source>
        <dbReference type="EMBL" id="OTA21064.1"/>
    </source>
</evidence>
<evidence type="ECO:0000313" key="3">
    <source>
        <dbReference type="Proteomes" id="UP000194204"/>
    </source>
</evidence>
<dbReference type="Pfam" id="PF00754">
    <property type="entry name" value="F5_F8_type_C"/>
    <property type="match status" value="1"/>
</dbReference>
<dbReference type="InterPro" id="IPR054363">
    <property type="entry name" value="GH95_cat"/>
</dbReference>
<gene>
    <name evidence="2" type="ORF">Xbed_00710</name>
</gene>
<dbReference type="InterPro" id="IPR027414">
    <property type="entry name" value="GH95_N_dom"/>
</dbReference>
<dbReference type="Proteomes" id="UP000194204">
    <property type="component" value="Unassembled WGS sequence"/>
</dbReference>
<sequence length="1051" mass="117254">MNGDNDRKLNTIFGEGVGNAIVTMNSDQTTASTPQSLLSETHSHQNLWYTSPALDWESEALPIGNARLGAMLFSDPLNERIQFNEQSLWGGINNYDNALYGKGDEEHDRSVTGFGSYRAFGDIYLNFNSHAVITGDADQGTSRSTEGVEQSVDGKNTTKWCIKDPGSFVYWQAKLKKPTVIIDYSLTSANDKPQRDPRKWILEASNDGSVWSVLDNRHFNSSFEKRFQTKSFSFTNSVAYLFYRLRFEIMATTRYFQVAEIALGGVDLKALVPLYLSSPSSQAAGSVTEGEGIIKTSDQSLNTKWCIKHPGTLVVWQAKLPYQAKITTYSLTSANDMPERDPQKWTLYGSNDELIWTSLDIRNLESPFEKRFLTKTFTFQNTIAFRYYKIEFMPITGVSHFQVAEITLSGGDFSSSSCTAISEYKRTLDLHSGIHTTTFGIDNDQIVREAFASMPDDIMAFRYTANETGKFSGKLTLLSSQGATTSVDANRGLLTFNGIMDNNLKYACGIKVIVPDGQLSVVHKTLVFNQCSSLLIIVDARTNYQMNYVADWRGPDPEPAIMAALSAASAKTFDSLRATHITDFSAMISTASVNWGDTDVDIALLPTNLRLKRYANGAEDPSLEQTMFDFGRYLSISSSRMNGLPANLQGLWNKDNQPEWGCDYHTNINVQMNYWGVESTHLPDCHQPLLNFIGQVAGPSRVASKNALGNKRGWTARTSQSIFGGNTWKWNTVASAWYVQHIYEHFAFTQDTEYLRNTAYPQLKEICQFWEDQLKMRPDGTLVSPNGWSPEHGPREDGVMYDQQVIWDLFQNYLDAAAVLGIDLEYQKTVANLQSKLAPNKIGAWGQLQEWQTDRDRPSDVHRHTSHLFAVYPGKQITPSGTPEFAAAALVSLKARCGEPPGSNIEFTAGTVTGDSRRSWTWPWRCALFARLGDAKRALVMLRGLLTYNTLPNLFCTHPPFQIDGNFGITGAVTEMLLQSHEGKIVLLPACPDAWKLTGKFTGLRARGGYRVNCEWKNGFVTSFNIVADKASSKKTVLVCVNGECKTITLT</sequence>
<dbReference type="Gene3D" id="2.60.120.260">
    <property type="entry name" value="Galactose-binding domain-like"/>
    <property type="match status" value="2"/>
</dbReference>
<name>A0A1Y2SQ13_9GAMM</name>
<comment type="caution">
    <text evidence="2">The sequence shown here is derived from an EMBL/GenBank/DDBJ whole genome shotgun (WGS) entry which is preliminary data.</text>
</comment>
<dbReference type="STRING" id="40578.Xbed_00710"/>
<dbReference type="InterPro" id="IPR000421">
    <property type="entry name" value="FA58C"/>
</dbReference>
<dbReference type="EMBL" id="MUBK01000004">
    <property type="protein sequence ID" value="OTA21064.1"/>
    <property type="molecule type" value="Genomic_DNA"/>
</dbReference>
<dbReference type="PANTHER" id="PTHR31084">
    <property type="entry name" value="ALPHA-L-FUCOSIDASE 2"/>
    <property type="match status" value="1"/>
</dbReference>
<keyword evidence="3" id="KW-1185">Reference proteome</keyword>
<organism evidence="2 3">
    <name type="scientific">Xenorhabdus beddingii</name>
    <dbReference type="NCBI Taxonomy" id="40578"/>
    <lineage>
        <taxon>Bacteria</taxon>
        <taxon>Pseudomonadati</taxon>
        <taxon>Pseudomonadota</taxon>
        <taxon>Gammaproteobacteria</taxon>
        <taxon>Enterobacterales</taxon>
        <taxon>Morganellaceae</taxon>
        <taxon>Xenorhabdus</taxon>
    </lineage>
</organism>
<dbReference type="RefSeq" id="WP_244182399.1">
    <property type="nucleotide sequence ID" value="NZ_CAWNHF010000145.1"/>
</dbReference>
<dbReference type="SUPFAM" id="SSF48208">
    <property type="entry name" value="Six-hairpin glycosidases"/>
    <property type="match status" value="1"/>
</dbReference>
<dbReference type="PROSITE" id="PS50022">
    <property type="entry name" value="FA58C_3"/>
    <property type="match status" value="1"/>
</dbReference>
<dbReference type="Gene3D" id="2.70.98.50">
    <property type="entry name" value="putative glycoside hydrolase family protein from bacillus halodurans"/>
    <property type="match status" value="1"/>
</dbReference>
<dbReference type="GO" id="GO:0005975">
    <property type="term" value="P:carbohydrate metabolic process"/>
    <property type="evidence" value="ECO:0007669"/>
    <property type="project" value="InterPro"/>
</dbReference>
<dbReference type="Pfam" id="PF22124">
    <property type="entry name" value="Glyco_hydro_95_cat"/>
    <property type="match status" value="1"/>
</dbReference>
<dbReference type="InterPro" id="IPR012341">
    <property type="entry name" value="6hp_glycosidase-like_sf"/>
</dbReference>
<dbReference type="GO" id="GO:0004560">
    <property type="term" value="F:alpha-L-fucosidase activity"/>
    <property type="evidence" value="ECO:0007669"/>
    <property type="project" value="TreeGrafter"/>
</dbReference>
<dbReference type="InterPro" id="IPR008979">
    <property type="entry name" value="Galactose-bd-like_sf"/>
</dbReference>
<feature type="domain" description="F5/8 type C" evidence="1">
    <location>
        <begin position="120"/>
        <end position="266"/>
    </location>
</feature>
<dbReference type="SUPFAM" id="SSF49785">
    <property type="entry name" value="Galactose-binding domain-like"/>
    <property type="match status" value="2"/>
</dbReference>
<proteinExistence type="predicted"/>